<gene>
    <name evidence="3" type="primary">FGF6</name>
    <name evidence="3" type="ORF">P7K49_019309</name>
</gene>
<proteinExistence type="inferred from homology"/>
<dbReference type="PANTHER" id="PTHR11486">
    <property type="entry name" value="FIBROBLAST GROWTH FACTOR"/>
    <property type="match status" value="1"/>
</dbReference>
<keyword evidence="2" id="KW-0812">Transmembrane</keyword>
<dbReference type="Proteomes" id="UP001266305">
    <property type="component" value="Unassembled WGS sequence"/>
</dbReference>
<dbReference type="InterPro" id="IPR008996">
    <property type="entry name" value="IL1/FGF"/>
</dbReference>
<evidence type="ECO:0000313" key="4">
    <source>
        <dbReference type="Proteomes" id="UP001266305"/>
    </source>
</evidence>
<reference evidence="3 4" key="1">
    <citation type="submission" date="2023-05" db="EMBL/GenBank/DDBJ databases">
        <title>B98-5 Cell Line De Novo Hybrid Assembly: An Optical Mapping Approach.</title>
        <authorList>
            <person name="Kananen K."/>
            <person name="Auerbach J.A."/>
            <person name="Kautto E."/>
            <person name="Blachly J.S."/>
        </authorList>
    </citation>
    <scope>NUCLEOTIDE SEQUENCE [LARGE SCALE GENOMIC DNA]</scope>
    <source>
        <strain evidence="3">B95-8</strain>
        <tissue evidence="3">Cell line</tissue>
    </source>
</reference>
<protein>
    <submittedName>
        <fullName evidence="3">Fibroblast growth factor 6</fullName>
    </submittedName>
</protein>
<feature type="transmembrane region" description="Helical" evidence="2">
    <location>
        <begin position="12"/>
        <end position="32"/>
    </location>
</feature>
<dbReference type="SMART" id="SM00442">
    <property type="entry name" value="FGF"/>
    <property type="match status" value="1"/>
</dbReference>
<organism evidence="3 4">
    <name type="scientific">Saguinus oedipus</name>
    <name type="common">Cotton-top tamarin</name>
    <name type="synonym">Oedipomidas oedipus</name>
    <dbReference type="NCBI Taxonomy" id="9490"/>
    <lineage>
        <taxon>Eukaryota</taxon>
        <taxon>Metazoa</taxon>
        <taxon>Chordata</taxon>
        <taxon>Craniata</taxon>
        <taxon>Vertebrata</taxon>
        <taxon>Euteleostomi</taxon>
        <taxon>Mammalia</taxon>
        <taxon>Eutheria</taxon>
        <taxon>Euarchontoglires</taxon>
        <taxon>Primates</taxon>
        <taxon>Haplorrhini</taxon>
        <taxon>Platyrrhini</taxon>
        <taxon>Cebidae</taxon>
        <taxon>Callitrichinae</taxon>
        <taxon>Saguinus</taxon>
    </lineage>
</organism>
<dbReference type="Gene3D" id="2.80.10.50">
    <property type="match status" value="1"/>
</dbReference>
<keyword evidence="2" id="KW-1133">Transmembrane helix</keyword>
<dbReference type="EMBL" id="JASSZA010000009">
    <property type="protein sequence ID" value="KAK2101643.1"/>
    <property type="molecule type" value="Genomic_DNA"/>
</dbReference>
<evidence type="ECO:0000256" key="2">
    <source>
        <dbReference type="SAM" id="Phobius"/>
    </source>
</evidence>
<dbReference type="Pfam" id="PF00167">
    <property type="entry name" value="FGF"/>
    <property type="match status" value="1"/>
</dbReference>
<accession>A0ABQ9UWY7</accession>
<comment type="caution">
    <text evidence="3">The sequence shown here is derived from an EMBL/GenBank/DDBJ whole genome shotgun (WGS) entry which is preliminary data.</text>
</comment>
<dbReference type="InterPro" id="IPR002209">
    <property type="entry name" value="Fibroblast_GF_fam"/>
</dbReference>
<evidence type="ECO:0000313" key="3">
    <source>
        <dbReference type="EMBL" id="KAK2101643.1"/>
    </source>
</evidence>
<comment type="similarity">
    <text evidence="1">Belongs to the heparin-binding growth factors family.</text>
</comment>
<name>A0ABQ9UWY7_SAGOE</name>
<sequence length="176" mass="19298">MSQGAGPLQGTLWALIFLGILVGMVVSLPAGFHANNMQLDSRGWGTLLSRSRTWLAGEINRVYWESGYLVGIKWQRRLYCNVGISFHLQVPPDGPISGTHKETLLQTMAALDESSSQGLLEISTVERGMVSLFGVRSAVFIAMNSEGRLYTMLEPMVTWIPVRTLEGHFGRNCAGG</sequence>
<dbReference type="SUPFAM" id="SSF50353">
    <property type="entry name" value="Cytokine"/>
    <property type="match status" value="1"/>
</dbReference>
<keyword evidence="4" id="KW-1185">Reference proteome</keyword>
<keyword evidence="2" id="KW-0472">Membrane</keyword>
<evidence type="ECO:0000256" key="1">
    <source>
        <dbReference type="ARBA" id="ARBA00007936"/>
    </source>
</evidence>